<dbReference type="PROSITE" id="PS50006">
    <property type="entry name" value="FHA_DOMAIN"/>
    <property type="match status" value="1"/>
</dbReference>
<dbReference type="Gene3D" id="2.60.200.20">
    <property type="match status" value="1"/>
</dbReference>
<dbReference type="Proteomes" id="UP000663828">
    <property type="component" value="Unassembled WGS sequence"/>
</dbReference>
<dbReference type="SMART" id="SM00240">
    <property type="entry name" value="FHA"/>
    <property type="match status" value="1"/>
</dbReference>
<evidence type="ECO:0000313" key="4">
    <source>
        <dbReference type="EMBL" id="CAF1508761.1"/>
    </source>
</evidence>
<proteinExistence type="predicted"/>
<name>A0A815TN77_ADIRI</name>
<dbReference type="CDD" id="cd22677">
    <property type="entry name" value="FHA_Kanadaptin"/>
    <property type="match status" value="1"/>
</dbReference>
<evidence type="ECO:0000313" key="5">
    <source>
        <dbReference type="Proteomes" id="UP000663828"/>
    </source>
</evidence>
<dbReference type="SUPFAM" id="SSF49879">
    <property type="entry name" value="SMAD/FHA domain"/>
    <property type="match status" value="1"/>
</dbReference>
<feature type="compositionally biased region" description="Polar residues" evidence="2">
    <location>
        <begin position="614"/>
        <end position="626"/>
    </location>
</feature>
<dbReference type="InterPro" id="IPR050923">
    <property type="entry name" value="Cell_Proc_Reg/RNA_Proc"/>
</dbReference>
<dbReference type="Pfam" id="PF00498">
    <property type="entry name" value="FHA"/>
    <property type="match status" value="1"/>
</dbReference>
<sequence length="693" mass="79120">MTDVFKIPSVPKEEVKSDDNVTTSEPSVENKEMSHAPFLKPELPSTDFTAPIRHKNLQYTVPESSALPPVELTLEVLRNGAIIDYVPLSNRPYTVFGRAPDSDVVLEHPTVSRYHAIIQYKSEFEHGQSPGLYLYDCGSTHGTFVNKKRLESKVYVRIKIGYLIKFGQSTRLYIVQGDSSEEADVINASTGDDVTHEQMKQFHAKRAKMLASVRAKRENAINEANDGNVEMDWGMGPEMDEPASDNAVVSSKTIEEPQTKRNDEESQKKAANDDLKNRIAYQQAKNDKQVLQEIMSRVDLPTEDDDGEEKKKEPFYLKDPKRALTTFFEREGAELIYDVEDHQFGSYSCTIKLPIVDECGRAIQAECEKKHCKRKEIIQECILEACRILDEQGVLREGTSASAMYTPRAQQVKRQLLEENDFYEEDEDTFFDRTGDLEKKRLKRMEWSGHLSNEKQVETFDSLCLKLTNLYKEQVDLEQKLETAKQMEEDAAKSAAKMEKEVDELDLYIRQLKQGEKLNMKVRFQWRKRLLEIENEERQYAKLLKVCKPKDFNIQTWRAKVREEAKQMLTTKQAAVRSTPPPPPPVPTQPLPPKPVDEAKPSSQTEQMPPPLPSASSESKPATSVSPKTPNVNPTTVKPVTTVRRKSGRSSTNSKDQYDDSEHYSEEKFAEWMPPENEQTGDGRTALNDKYGY</sequence>
<accession>A0A815TN77</accession>
<feature type="domain" description="FHA" evidence="3">
    <location>
        <begin position="94"/>
        <end position="150"/>
    </location>
</feature>
<feature type="region of interest" description="Disordered" evidence="2">
    <location>
        <begin position="566"/>
        <end position="693"/>
    </location>
</feature>
<feature type="region of interest" description="Disordered" evidence="2">
    <location>
        <begin position="227"/>
        <end position="276"/>
    </location>
</feature>
<feature type="compositionally biased region" description="Pro residues" evidence="2">
    <location>
        <begin position="579"/>
        <end position="594"/>
    </location>
</feature>
<comment type="caution">
    <text evidence="4">The sequence shown here is derived from an EMBL/GenBank/DDBJ whole genome shotgun (WGS) entry which is preliminary data.</text>
</comment>
<evidence type="ECO:0000256" key="2">
    <source>
        <dbReference type="SAM" id="MobiDB-lite"/>
    </source>
</evidence>
<protein>
    <recommendedName>
        <fullName evidence="3">FHA domain-containing protein</fullName>
    </recommendedName>
</protein>
<evidence type="ECO:0000259" key="3">
    <source>
        <dbReference type="PROSITE" id="PS50006"/>
    </source>
</evidence>
<feature type="coiled-coil region" evidence="1">
    <location>
        <begin position="467"/>
        <end position="515"/>
    </location>
</feature>
<organism evidence="4 5">
    <name type="scientific">Adineta ricciae</name>
    <name type="common">Rotifer</name>
    <dbReference type="NCBI Taxonomy" id="249248"/>
    <lineage>
        <taxon>Eukaryota</taxon>
        <taxon>Metazoa</taxon>
        <taxon>Spiralia</taxon>
        <taxon>Gnathifera</taxon>
        <taxon>Rotifera</taxon>
        <taxon>Eurotatoria</taxon>
        <taxon>Bdelloidea</taxon>
        <taxon>Adinetida</taxon>
        <taxon>Adinetidae</taxon>
        <taxon>Adineta</taxon>
    </lineage>
</organism>
<dbReference type="EMBL" id="CAJNOR010004520">
    <property type="protein sequence ID" value="CAF1508761.1"/>
    <property type="molecule type" value="Genomic_DNA"/>
</dbReference>
<dbReference type="InterPro" id="IPR008984">
    <property type="entry name" value="SMAD_FHA_dom_sf"/>
</dbReference>
<keyword evidence="5" id="KW-1185">Reference proteome</keyword>
<feature type="compositionally biased region" description="Low complexity" evidence="2">
    <location>
        <begin position="627"/>
        <end position="642"/>
    </location>
</feature>
<feature type="compositionally biased region" description="Basic and acidic residues" evidence="2">
    <location>
        <begin position="253"/>
        <end position="276"/>
    </location>
</feature>
<evidence type="ECO:0000256" key="1">
    <source>
        <dbReference type="SAM" id="Coils"/>
    </source>
</evidence>
<dbReference type="AlphaFoldDB" id="A0A815TN77"/>
<feature type="compositionally biased region" description="Basic and acidic residues" evidence="2">
    <location>
        <begin position="656"/>
        <end position="670"/>
    </location>
</feature>
<gene>
    <name evidence="4" type="ORF">XAT740_LOCUS40092</name>
</gene>
<feature type="region of interest" description="Disordered" evidence="2">
    <location>
        <begin position="1"/>
        <end position="40"/>
    </location>
</feature>
<keyword evidence="1" id="KW-0175">Coiled coil</keyword>
<reference evidence="4" key="1">
    <citation type="submission" date="2021-02" db="EMBL/GenBank/DDBJ databases">
        <authorList>
            <person name="Nowell W R."/>
        </authorList>
    </citation>
    <scope>NUCLEOTIDE SEQUENCE</scope>
</reference>
<dbReference type="PANTHER" id="PTHR23308">
    <property type="entry name" value="NUCLEAR INHIBITOR OF PROTEIN PHOSPHATASE-1"/>
    <property type="match status" value="1"/>
</dbReference>
<dbReference type="InterPro" id="IPR000253">
    <property type="entry name" value="FHA_dom"/>
</dbReference>